<protein>
    <submittedName>
        <fullName evidence="1">Uncharacterized protein</fullName>
    </submittedName>
</protein>
<dbReference type="AlphaFoldDB" id="A0A0C3AHA1"/>
<reference evidence="2" key="2">
    <citation type="submission" date="2015-01" db="EMBL/GenBank/DDBJ databases">
        <title>Evolutionary Origins and Diversification of the Mycorrhizal Mutualists.</title>
        <authorList>
            <consortium name="DOE Joint Genome Institute"/>
            <consortium name="Mycorrhizal Genomics Consortium"/>
            <person name="Kohler A."/>
            <person name="Kuo A."/>
            <person name="Nagy L.G."/>
            <person name="Floudas D."/>
            <person name="Copeland A."/>
            <person name="Barry K.W."/>
            <person name="Cichocki N."/>
            <person name="Veneault-Fourrey C."/>
            <person name="LaButti K."/>
            <person name="Lindquist E.A."/>
            <person name="Lipzen A."/>
            <person name="Lundell T."/>
            <person name="Morin E."/>
            <person name="Murat C."/>
            <person name="Riley R."/>
            <person name="Ohm R."/>
            <person name="Sun H."/>
            <person name="Tunlid A."/>
            <person name="Henrissat B."/>
            <person name="Grigoriev I.V."/>
            <person name="Hibbett D.S."/>
            <person name="Martin F."/>
        </authorList>
    </citation>
    <scope>NUCLEOTIDE SEQUENCE [LARGE SCALE GENOMIC DNA]</scope>
    <source>
        <strain evidence="2">F 1598</strain>
    </source>
</reference>
<dbReference type="EMBL" id="KN833091">
    <property type="protein sequence ID" value="KIM73173.1"/>
    <property type="molecule type" value="Genomic_DNA"/>
</dbReference>
<sequence>MVSRSDRSRARDPLTSRSIRRVTTPMGHGRNKFVDDNLIRQVLNTGYGVDPFLSDRNVGAVPGMMMPANNLLGTSA</sequence>
<evidence type="ECO:0000313" key="2">
    <source>
        <dbReference type="Proteomes" id="UP000054166"/>
    </source>
</evidence>
<dbReference type="Proteomes" id="UP000054166">
    <property type="component" value="Unassembled WGS sequence"/>
</dbReference>
<name>A0A0C3AHA1_PILCF</name>
<dbReference type="HOGENOM" id="CLU_2655383_0_0_1"/>
<reference evidence="1 2" key="1">
    <citation type="submission" date="2014-04" db="EMBL/GenBank/DDBJ databases">
        <authorList>
            <consortium name="DOE Joint Genome Institute"/>
            <person name="Kuo A."/>
            <person name="Tarkka M."/>
            <person name="Buscot F."/>
            <person name="Kohler A."/>
            <person name="Nagy L.G."/>
            <person name="Floudas D."/>
            <person name="Copeland A."/>
            <person name="Barry K.W."/>
            <person name="Cichocki N."/>
            <person name="Veneault-Fourrey C."/>
            <person name="LaButti K."/>
            <person name="Lindquist E.A."/>
            <person name="Lipzen A."/>
            <person name="Lundell T."/>
            <person name="Morin E."/>
            <person name="Murat C."/>
            <person name="Sun H."/>
            <person name="Tunlid A."/>
            <person name="Henrissat B."/>
            <person name="Grigoriev I.V."/>
            <person name="Hibbett D.S."/>
            <person name="Martin F."/>
            <person name="Nordberg H.P."/>
            <person name="Cantor M.N."/>
            <person name="Hua S.X."/>
        </authorList>
    </citation>
    <scope>NUCLEOTIDE SEQUENCE [LARGE SCALE GENOMIC DNA]</scope>
    <source>
        <strain evidence="1 2">F 1598</strain>
    </source>
</reference>
<dbReference type="InParanoid" id="A0A0C3AHA1"/>
<keyword evidence="2" id="KW-1185">Reference proteome</keyword>
<proteinExistence type="predicted"/>
<accession>A0A0C3AHA1</accession>
<organism evidence="1 2">
    <name type="scientific">Piloderma croceum (strain F 1598)</name>
    <dbReference type="NCBI Taxonomy" id="765440"/>
    <lineage>
        <taxon>Eukaryota</taxon>
        <taxon>Fungi</taxon>
        <taxon>Dikarya</taxon>
        <taxon>Basidiomycota</taxon>
        <taxon>Agaricomycotina</taxon>
        <taxon>Agaricomycetes</taxon>
        <taxon>Agaricomycetidae</taxon>
        <taxon>Atheliales</taxon>
        <taxon>Atheliaceae</taxon>
        <taxon>Piloderma</taxon>
    </lineage>
</organism>
<gene>
    <name evidence="1" type="ORF">PILCRDRAFT_732797</name>
</gene>
<evidence type="ECO:0000313" key="1">
    <source>
        <dbReference type="EMBL" id="KIM73173.1"/>
    </source>
</evidence>